<feature type="disulfide bond" evidence="13">
    <location>
        <begin position="372"/>
        <end position="408"/>
    </location>
</feature>
<dbReference type="FunFam" id="2.40.70.10:FF:000035">
    <property type="entry name" value="Plasmepsin-2"/>
    <property type="match status" value="1"/>
</dbReference>
<evidence type="ECO:0000256" key="13">
    <source>
        <dbReference type="PIRSR" id="PIRSR601461-2"/>
    </source>
</evidence>
<dbReference type="SUPFAM" id="SSF50630">
    <property type="entry name" value="Acid proteases"/>
    <property type="match status" value="1"/>
</dbReference>
<keyword evidence="7" id="KW-0064">Aspartyl protease</keyword>
<dbReference type="PRINTS" id="PR00792">
    <property type="entry name" value="PEPSIN"/>
</dbReference>
<organism evidence="16 17">
    <name type="scientific">Plasmodium falciparum Vietnam Oak-Knoll</name>
    <name type="common">FVO</name>
    <dbReference type="NCBI Taxonomy" id="1036723"/>
    <lineage>
        <taxon>Eukaryota</taxon>
        <taxon>Sar</taxon>
        <taxon>Alveolata</taxon>
        <taxon>Apicomplexa</taxon>
        <taxon>Aconoidasida</taxon>
        <taxon>Haemosporida</taxon>
        <taxon>Plasmodiidae</taxon>
        <taxon>Plasmodium</taxon>
        <taxon>Plasmodium (Laverania)</taxon>
    </lineage>
</organism>
<keyword evidence="10 14" id="KW-1133">Transmembrane helix</keyword>
<accession>A0A024V0A2</accession>
<keyword evidence="8" id="KW-0378">Hydrolase</keyword>
<feature type="disulfide bond" evidence="13">
    <location>
        <begin position="170"/>
        <end position="175"/>
    </location>
</feature>
<dbReference type="PROSITE" id="PS51767">
    <property type="entry name" value="PEPTIDASE_A1"/>
    <property type="match status" value="1"/>
</dbReference>
<evidence type="ECO:0000256" key="6">
    <source>
        <dbReference type="ARBA" id="ARBA00022692"/>
    </source>
</evidence>
<reference evidence="16 17" key="1">
    <citation type="submission" date="2013-02" db="EMBL/GenBank/DDBJ databases">
        <title>The Genome Annotation of Plasmodium falciparum Vietnam Oak-Knoll (FVO).</title>
        <authorList>
            <consortium name="The Broad Institute Genome Sequencing Platform"/>
            <consortium name="The Broad Institute Genome Sequencing Center for Infectious Disease"/>
            <person name="Neafsey D."/>
            <person name="Hoffman S."/>
            <person name="Volkman S."/>
            <person name="Rosenthal P."/>
            <person name="Walker B."/>
            <person name="Young S.K."/>
            <person name="Zeng Q."/>
            <person name="Gargeya S."/>
            <person name="Fitzgerald M."/>
            <person name="Haas B."/>
            <person name="Abouelleil A."/>
            <person name="Allen A.W."/>
            <person name="Alvarado L."/>
            <person name="Arachchi H.M."/>
            <person name="Berlin A.M."/>
            <person name="Chapman S.B."/>
            <person name="Gainer-Dewar J."/>
            <person name="Goldberg J."/>
            <person name="Griggs A."/>
            <person name="Gujja S."/>
            <person name="Hansen M."/>
            <person name="Howarth C."/>
            <person name="Imamovic A."/>
            <person name="Ireland A."/>
            <person name="Larimer J."/>
            <person name="McCowan C."/>
            <person name="Murphy C."/>
            <person name="Pearson M."/>
            <person name="Poon T.W."/>
            <person name="Priest M."/>
            <person name="Roberts A."/>
            <person name="Saif S."/>
            <person name="Shea T."/>
            <person name="Sisk P."/>
            <person name="Sykes S."/>
            <person name="Wortman J."/>
            <person name="Nusbaum C."/>
            <person name="Birren B."/>
        </authorList>
    </citation>
    <scope>NUCLEOTIDE SEQUENCE [LARGE SCALE GENOMIC DNA]</scope>
    <source>
        <strain evidence="17">Vietnam Oak-Knoll (FVO)</strain>
    </source>
</reference>
<dbReference type="OrthoDB" id="771136at2759"/>
<protein>
    <recommendedName>
        <fullName evidence="15">Peptidase A1 domain-containing protein</fullName>
    </recommendedName>
</protein>
<evidence type="ECO:0000256" key="8">
    <source>
        <dbReference type="ARBA" id="ARBA00022801"/>
    </source>
</evidence>
<evidence type="ECO:0000256" key="14">
    <source>
        <dbReference type="SAM" id="Phobius"/>
    </source>
</evidence>
<evidence type="ECO:0000256" key="9">
    <source>
        <dbReference type="ARBA" id="ARBA00022968"/>
    </source>
</evidence>
<dbReference type="GO" id="GO:0016020">
    <property type="term" value="C:membrane"/>
    <property type="evidence" value="ECO:0007669"/>
    <property type="project" value="UniProtKB-SubCell"/>
</dbReference>
<dbReference type="Proteomes" id="UP000030690">
    <property type="component" value="Unassembled WGS sequence"/>
</dbReference>
<dbReference type="InterPro" id="IPR033121">
    <property type="entry name" value="PEPTIDASE_A1"/>
</dbReference>
<keyword evidence="11 14" id="KW-0472">Membrane</keyword>
<dbReference type="AlphaFoldDB" id="A0A024V0A2"/>
<evidence type="ECO:0000256" key="4">
    <source>
        <dbReference type="ARBA" id="ARBA00022554"/>
    </source>
</evidence>
<dbReference type="EMBL" id="KI925146">
    <property type="protein sequence ID" value="ETW16438.1"/>
    <property type="molecule type" value="Genomic_DNA"/>
</dbReference>
<evidence type="ECO:0000313" key="16">
    <source>
        <dbReference type="EMBL" id="ETW16438.1"/>
    </source>
</evidence>
<dbReference type="Gene3D" id="2.40.70.10">
    <property type="entry name" value="Acid Proteases"/>
    <property type="match status" value="2"/>
</dbReference>
<gene>
    <name evidence="16" type="ORF">PFFVO_04695</name>
</gene>
<keyword evidence="6 14" id="KW-0812">Transmembrane</keyword>
<dbReference type="FunFam" id="2.40.70.10:FF:000038">
    <property type="entry name" value="Plasmepsin-2"/>
    <property type="match status" value="1"/>
</dbReference>
<sequence>MNLTIKEEDFTNTFMKNEESFNTFRVTKVKRWNAKRLFKILFVTVFIVLAGGFSYYIFENFVFQKNRKINHIIKTSKYSTVGFNIENSYDRLMKTIKEHKLKNYIKESVKLFNKGLTKKSYLGSEFDNVELKDLANVLSFGEAKLGDNGQKFNFLFHTASSNVWVPSIKCTSESCESKNHYDSSKSKTYEKDDTPVKLTSKAGTISGIFSKDLVTIGKLSVPYKFIEMTEIVRFEPFYSESDVDGVFGLGWKDLSIGSIDPYIVELKTQNKIEQAVYSIYLPPENKNKGYLTIGGIEERFFDGPLNYEKLNHDLMWQVDLDVHFGNVSSKKANVILDSATSVITVPTEFFNQFVESASVFKVPFLSLYVTTCGNTKLPTLEYRSPNKVYTLEPKQYLEPLENIFSALCMLNIVPIDLEKNTFVLGDPFMRKYFTVYDYDNHTVGFALAKNL</sequence>
<dbReference type="GO" id="GO:0006508">
    <property type="term" value="P:proteolysis"/>
    <property type="evidence" value="ECO:0007669"/>
    <property type="project" value="UniProtKB-KW"/>
</dbReference>
<evidence type="ECO:0000256" key="10">
    <source>
        <dbReference type="ARBA" id="ARBA00022989"/>
    </source>
</evidence>
<feature type="domain" description="Peptidase A1" evidence="15">
    <location>
        <begin position="139"/>
        <end position="446"/>
    </location>
</feature>
<dbReference type="InterPro" id="IPR001461">
    <property type="entry name" value="Aspartic_peptidase_A1"/>
</dbReference>
<evidence type="ECO:0000259" key="15">
    <source>
        <dbReference type="PROSITE" id="PS51767"/>
    </source>
</evidence>
<dbReference type="CDD" id="cd05471">
    <property type="entry name" value="pepsin_like"/>
    <property type="match status" value="1"/>
</dbReference>
<dbReference type="InterPro" id="IPR021109">
    <property type="entry name" value="Peptidase_aspartic_dom_sf"/>
</dbReference>
<keyword evidence="12 13" id="KW-1015">Disulfide bond</keyword>
<comment type="subcellular location">
    <subcellularLocation>
        <location evidence="2">Membrane</location>
        <topology evidence="2">Single-pass type II membrane protein</topology>
    </subcellularLocation>
    <subcellularLocation>
        <location evidence="1">Vacuole lumen</location>
    </subcellularLocation>
</comment>
<dbReference type="InterPro" id="IPR034164">
    <property type="entry name" value="Pepsin-like_dom"/>
</dbReference>
<evidence type="ECO:0000256" key="2">
    <source>
        <dbReference type="ARBA" id="ARBA00004606"/>
    </source>
</evidence>
<comment type="similarity">
    <text evidence="3">Belongs to the peptidase A1 family.</text>
</comment>
<keyword evidence="4" id="KW-0926">Vacuole</keyword>
<evidence type="ECO:0000256" key="3">
    <source>
        <dbReference type="ARBA" id="ARBA00007447"/>
    </source>
</evidence>
<dbReference type="PANTHER" id="PTHR47966">
    <property type="entry name" value="BETA-SITE APP-CLEAVING ENZYME, ISOFORM A-RELATED"/>
    <property type="match status" value="1"/>
</dbReference>
<dbReference type="PANTHER" id="PTHR47966:SF51">
    <property type="entry name" value="BETA-SITE APP-CLEAVING ENZYME, ISOFORM A-RELATED"/>
    <property type="match status" value="1"/>
</dbReference>
<dbReference type="GO" id="GO:0020020">
    <property type="term" value="C:food vacuole"/>
    <property type="evidence" value="ECO:0007669"/>
    <property type="project" value="UniProtKB-ARBA"/>
</dbReference>
<evidence type="ECO:0000256" key="7">
    <source>
        <dbReference type="ARBA" id="ARBA00022750"/>
    </source>
</evidence>
<keyword evidence="9" id="KW-0735">Signal-anchor</keyword>
<dbReference type="GO" id="GO:0005775">
    <property type="term" value="C:vacuolar lumen"/>
    <property type="evidence" value="ECO:0007669"/>
    <property type="project" value="UniProtKB-SubCell"/>
</dbReference>
<feature type="transmembrane region" description="Helical" evidence="14">
    <location>
        <begin position="37"/>
        <end position="58"/>
    </location>
</feature>
<name>A0A024V0A2_PLAFA</name>
<reference evidence="16 17" key="2">
    <citation type="submission" date="2013-02" db="EMBL/GenBank/DDBJ databases">
        <title>The Genome Sequence of Plasmodium falciparum Vietnam Oak-Knoll (FVO).</title>
        <authorList>
            <consortium name="The Broad Institute Genome Sequencing Platform"/>
            <consortium name="The Broad Institute Genome Sequencing Center for Infectious Disease"/>
            <person name="Neafsey D."/>
            <person name="Cheeseman I."/>
            <person name="Volkman S."/>
            <person name="Adams J."/>
            <person name="Walker B."/>
            <person name="Young S.K."/>
            <person name="Zeng Q."/>
            <person name="Gargeya S."/>
            <person name="Fitzgerald M."/>
            <person name="Haas B."/>
            <person name="Abouelleil A."/>
            <person name="Alvarado L."/>
            <person name="Arachchi H.M."/>
            <person name="Berlin A.M."/>
            <person name="Chapman S.B."/>
            <person name="Dewar J."/>
            <person name="Goldberg J."/>
            <person name="Griggs A."/>
            <person name="Gujja S."/>
            <person name="Hansen M."/>
            <person name="Howarth C."/>
            <person name="Imamovic A."/>
            <person name="Larimer J."/>
            <person name="McCowan C."/>
            <person name="Murphy C."/>
            <person name="Neiman D."/>
            <person name="Pearson M."/>
            <person name="Priest M."/>
            <person name="Roberts A."/>
            <person name="Saif S."/>
            <person name="Shea T."/>
            <person name="Sisk P."/>
            <person name="Sykes S."/>
            <person name="Wortman J."/>
            <person name="Nusbaum C."/>
            <person name="Birren B."/>
        </authorList>
    </citation>
    <scope>NUCLEOTIDE SEQUENCE [LARGE SCALE GENOMIC DNA]</scope>
    <source>
        <strain evidence="17">Vietnam Oak-Knoll (FVO)</strain>
    </source>
</reference>
<dbReference type="Pfam" id="PF00026">
    <property type="entry name" value="Asp"/>
    <property type="match status" value="1"/>
</dbReference>
<evidence type="ECO:0000313" key="17">
    <source>
        <dbReference type="Proteomes" id="UP000030690"/>
    </source>
</evidence>
<evidence type="ECO:0000256" key="1">
    <source>
        <dbReference type="ARBA" id="ARBA00004410"/>
    </source>
</evidence>
<evidence type="ECO:0000256" key="12">
    <source>
        <dbReference type="ARBA" id="ARBA00023157"/>
    </source>
</evidence>
<evidence type="ECO:0000256" key="11">
    <source>
        <dbReference type="ARBA" id="ARBA00023136"/>
    </source>
</evidence>
<proteinExistence type="inferred from homology"/>
<keyword evidence="5" id="KW-0645">Protease</keyword>
<dbReference type="GO" id="GO:0004190">
    <property type="term" value="F:aspartic-type endopeptidase activity"/>
    <property type="evidence" value="ECO:0007669"/>
    <property type="project" value="UniProtKB-KW"/>
</dbReference>
<evidence type="ECO:0000256" key="5">
    <source>
        <dbReference type="ARBA" id="ARBA00022670"/>
    </source>
</evidence>